<evidence type="ECO:0000313" key="2">
    <source>
        <dbReference type="EMBL" id="MBY76406.1"/>
    </source>
</evidence>
<dbReference type="PANTHER" id="PTHR33198:SF19">
    <property type="entry name" value="CCHC-TYPE DOMAIN-CONTAINING PROTEIN"/>
    <property type="match status" value="1"/>
</dbReference>
<dbReference type="OrthoDB" id="6610179at2759"/>
<dbReference type="EMBL" id="GGMS01007203">
    <property type="protein sequence ID" value="MBY76406.1"/>
    <property type="molecule type" value="Transcribed_RNA"/>
</dbReference>
<organism evidence="2">
    <name type="scientific">Sipha flava</name>
    <name type="common">yellow sugarcane aphid</name>
    <dbReference type="NCBI Taxonomy" id="143950"/>
    <lineage>
        <taxon>Eukaryota</taxon>
        <taxon>Metazoa</taxon>
        <taxon>Ecdysozoa</taxon>
        <taxon>Arthropoda</taxon>
        <taxon>Hexapoda</taxon>
        <taxon>Insecta</taxon>
        <taxon>Pterygota</taxon>
        <taxon>Neoptera</taxon>
        <taxon>Paraneoptera</taxon>
        <taxon>Hemiptera</taxon>
        <taxon>Sternorrhyncha</taxon>
        <taxon>Aphidomorpha</taxon>
        <taxon>Aphidoidea</taxon>
        <taxon>Aphididae</taxon>
        <taxon>Sipha</taxon>
    </lineage>
</organism>
<feature type="domain" description="Retrotransposon gag" evidence="1">
    <location>
        <begin position="25"/>
        <end position="93"/>
    </location>
</feature>
<protein>
    <recommendedName>
        <fullName evidence="1">Retrotransposon gag domain-containing protein</fullName>
    </recommendedName>
</protein>
<dbReference type="Pfam" id="PF03732">
    <property type="entry name" value="Retrotrans_gag"/>
    <property type="match status" value="1"/>
</dbReference>
<dbReference type="InterPro" id="IPR005162">
    <property type="entry name" value="Retrotrans_gag_dom"/>
</dbReference>
<evidence type="ECO:0000259" key="1">
    <source>
        <dbReference type="Pfam" id="PF03732"/>
    </source>
</evidence>
<dbReference type="PANTHER" id="PTHR33198">
    <property type="entry name" value="ANK_REP_REGION DOMAIN-CONTAINING PROTEIN-RELATED"/>
    <property type="match status" value="1"/>
</dbReference>
<reference evidence="2" key="1">
    <citation type="submission" date="2018-04" db="EMBL/GenBank/DDBJ databases">
        <title>Transcriptome assembly of Sipha flava.</title>
        <authorList>
            <person name="Scully E.D."/>
            <person name="Geib S.M."/>
            <person name="Palmer N.A."/>
            <person name="Koch K."/>
            <person name="Bradshaw J."/>
            <person name="Heng-Moss T."/>
            <person name="Sarath G."/>
        </authorList>
    </citation>
    <scope>NUCLEOTIDE SEQUENCE</scope>
</reference>
<dbReference type="AlphaFoldDB" id="A0A2S2QFA5"/>
<accession>A0A2S2QFA5</accession>
<name>A0A2S2QFA5_9HEMI</name>
<gene>
    <name evidence="2" type="ORF">g.31859</name>
</gene>
<sequence>MIKTGADTYQVLRELCDLVLSNTLDYEQFCNMLKKQFSPKIAVYRERTKFYELKQSNNQSINEWYVNMKKAAMSCEFGNHLIEKLKNKFVTGLIKGPILDRLCEEEPKKTLIELIEIAQKRKVSILKSNEIFFPINKVHQPKAYQKPKAVKERGVYRQIQIKINIIRFHVQGTQI</sequence>
<proteinExistence type="predicted"/>